<dbReference type="InterPro" id="IPR023393">
    <property type="entry name" value="START-like_dom_sf"/>
</dbReference>
<accession>A0ABV3GJ32</accession>
<reference evidence="1 2" key="1">
    <citation type="submission" date="2024-06" db="EMBL/GenBank/DDBJ databases">
        <title>The Natural Products Discovery Center: Release of the First 8490 Sequenced Strains for Exploring Actinobacteria Biosynthetic Diversity.</title>
        <authorList>
            <person name="Kalkreuter E."/>
            <person name="Kautsar S.A."/>
            <person name="Yang D."/>
            <person name="Bader C.D."/>
            <person name="Teijaro C.N."/>
            <person name="Fluegel L."/>
            <person name="Davis C.M."/>
            <person name="Simpson J.R."/>
            <person name="Lauterbach L."/>
            <person name="Steele A.D."/>
            <person name="Gui C."/>
            <person name="Meng S."/>
            <person name="Li G."/>
            <person name="Viehrig K."/>
            <person name="Ye F."/>
            <person name="Su P."/>
            <person name="Kiefer A.F."/>
            <person name="Nichols A."/>
            <person name="Cepeda A.J."/>
            <person name="Yan W."/>
            <person name="Fan B."/>
            <person name="Jiang Y."/>
            <person name="Adhikari A."/>
            <person name="Zheng C.-J."/>
            <person name="Schuster L."/>
            <person name="Cowan T.M."/>
            <person name="Smanski M.J."/>
            <person name="Chevrette M.G."/>
            <person name="De Carvalho L.P.S."/>
            <person name="Shen B."/>
        </authorList>
    </citation>
    <scope>NUCLEOTIDE SEQUENCE [LARGE SCALE GENOMIC DNA]</scope>
    <source>
        <strain evidence="1 2">NPDC050100</strain>
    </source>
</reference>
<dbReference type="EMBL" id="JBFALK010000012">
    <property type="protein sequence ID" value="MEV0971446.1"/>
    <property type="molecule type" value="Genomic_DNA"/>
</dbReference>
<organism evidence="1 2">
    <name type="scientific">Microtetraspora glauca</name>
    <dbReference type="NCBI Taxonomy" id="1996"/>
    <lineage>
        <taxon>Bacteria</taxon>
        <taxon>Bacillati</taxon>
        <taxon>Actinomycetota</taxon>
        <taxon>Actinomycetes</taxon>
        <taxon>Streptosporangiales</taxon>
        <taxon>Streptosporangiaceae</taxon>
        <taxon>Microtetraspora</taxon>
    </lineage>
</organism>
<dbReference type="Gene3D" id="3.30.530.20">
    <property type="match status" value="1"/>
</dbReference>
<dbReference type="SUPFAM" id="SSF55961">
    <property type="entry name" value="Bet v1-like"/>
    <property type="match status" value="1"/>
</dbReference>
<evidence type="ECO:0000313" key="2">
    <source>
        <dbReference type="Proteomes" id="UP001551675"/>
    </source>
</evidence>
<dbReference type="Proteomes" id="UP001551675">
    <property type="component" value="Unassembled WGS sequence"/>
</dbReference>
<proteinExistence type="predicted"/>
<protein>
    <submittedName>
        <fullName evidence="1">SRPBCC family protein</fullName>
    </submittedName>
</protein>
<evidence type="ECO:0000313" key="1">
    <source>
        <dbReference type="EMBL" id="MEV0971446.1"/>
    </source>
</evidence>
<sequence>MASKLFYSGPTLTVLHDEYARRGRLDPNAQLVSSSSVVVDAPVERVWEVMADLATWPLWASNLEIVELSDVRPGAPFRWKLNGVALRSRFAVVAPERELTWTGVFFGYKAVDRHVLEPLDDGRTRVTVEESLAGPLLSLFYSERKLQANHERWLAELKAAVEETVAADARDAAMSR</sequence>
<dbReference type="InterPro" id="IPR019587">
    <property type="entry name" value="Polyketide_cyclase/dehydratase"/>
</dbReference>
<dbReference type="Pfam" id="PF10604">
    <property type="entry name" value="Polyketide_cyc2"/>
    <property type="match status" value="1"/>
</dbReference>
<dbReference type="RefSeq" id="WP_358135759.1">
    <property type="nucleotide sequence ID" value="NZ_JBFALK010000012.1"/>
</dbReference>
<keyword evidence="2" id="KW-1185">Reference proteome</keyword>
<gene>
    <name evidence="1" type="ORF">AB0I59_22725</name>
</gene>
<comment type="caution">
    <text evidence="1">The sequence shown here is derived from an EMBL/GenBank/DDBJ whole genome shotgun (WGS) entry which is preliminary data.</text>
</comment>
<name>A0ABV3GJ32_MICGL</name>